<protein>
    <recommendedName>
        <fullName evidence="7">Major facilitator superfamily (MFS) profile domain-containing protein</fullName>
    </recommendedName>
</protein>
<sequence length="442" mass="48194">MSHHQSSTSINEIIDSGSMSRQQFLVIGLCLFFNMLDGFDITAMAVVANMVSSELVLTPDLLGWIFSFALAGMMAGAMLLAPVSDIIGRRNMIILSVALVGFSILLTASASTLTEFIILRFISGMGAGAMLASQAALTAEYSPEKYRALSVAVVTSGYPLGAMMTAVIAGLILPEYGWRGMFWFGGALTVSMVIVAWLFIPESLKYLVESRPKNALKRVNVILKKMKKSTLDQLPEKSSTEDKNSKTNFLQNMRKLLSDDNRTTTLTLWTAFFLCFSTLYFLMSWIPKLIEDSGYENVVGRQAFFLFNLGGVIGIYFMGWLSTRWKLTNIIFVLSILASLGMVIFAMTPNNLSLLLPMIFLIGILQQGGFTGLYGAAAKAYPTEIRTTGIGWSIGLGRTGAVVGPAVAGYLIVAGFTMSANFIFFSIPMAIGGIIAYRLHIR</sequence>
<feature type="transmembrane region" description="Helical" evidence="6">
    <location>
        <begin position="117"/>
        <end position="137"/>
    </location>
</feature>
<dbReference type="PROSITE" id="PS00217">
    <property type="entry name" value="SUGAR_TRANSPORT_2"/>
    <property type="match status" value="1"/>
</dbReference>
<keyword evidence="4 6" id="KW-1133">Transmembrane helix</keyword>
<feature type="transmembrane region" description="Helical" evidence="6">
    <location>
        <begin position="389"/>
        <end position="413"/>
    </location>
</feature>
<evidence type="ECO:0000256" key="4">
    <source>
        <dbReference type="ARBA" id="ARBA00022989"/>
    </source>
</evidence>
<dbReference type="InterPro" id="IPR020846">
    <property type="entry name" value="MFS_dom"/>
</dbReference>
<reference evidence="8" key="1">
    <citation type="submission" date="2018-05" db="EMBL/GenBank/DDBJ databases">
        <authorList>
            <person name="Lanie J.A."/>
            <person name="Ng W.-L."/>
            <person name="Kazmierczak K.M."/>
            <person name="Andrzejewski T.M."/>
            <person name="Davidsen T.M."/>
            <person name="Wayne K.J."/>
            <person name="Tettelin H."/>
            <person name="Glass J.I."/>
            <person name="Rusch D."/>
            <person name="Podicherti R."/>
            <person name="Tsui H.-C.T."/>
            <person name="Winkler M.E."/>
        </authorList>
    </citation>
    <scope>NUCLEOTIDE SEQUENCE</scope>
</reference>
<dbReference type="GO" id="GO:0016020">
    <property type="term" value="C:membrane"/>
    <property type="evidence" value="ECO:0007669"/>
    <property type="project" value="UniProtKB-SubCell"/>
</dbReference>
<dbReference type="SUPFAM" id="SSF103473">
    <property type="entry name" value="MFS general substrate transporter"/>
    <property type="match status" value="1"/>
</dbReference>
<dbReference type="InterPro" id="IPR011701">
    <property type="entry name" value="MFS"/>
</dbReference>
<name>A0A381NFH6_9ZZZZ</name>
<evidence type="ECO:0000256" key="2">
    <source>
        <dbReference type="ARBA" id="ARBA00022448"/>
    </source>
</evidence>
<evidence type="ECO:0000256" key="5">
    <source>
        <dbReference type="ARBA" id="ARBA00023136"/>
    </source>
</evidence>
<keyword evidence="2" id="KW-0813">Transport</keyword>
<evidence type="ECO:0000256" key="6">
    <source>
        <dbReference type="SAM" id="Phobius"/>
    </source>
</evidence>
<accession>A0A381NFH6</accession>
<feature type="transmembrane region" description="Helical" evidence="6">
    <location>
        <begin position="354"/>
        <end position="377"/>
    </location>
</feature>
<dbReference type="CDD" id="cd17365">
    <property type="entry name" value="MFS_PcaK_like"/>
    <property type="match status" value="1"/>
</dbReference>
<keyword evidence="3 6" id="KW-0812">Transmembrane</keyword>
<feature type="transmembrane region" description="Helical" evidence="6">
    <location>
        <begin position="180"/>
        <end position="200"/>
    </location>
</feature>
<dbReference type="PROSITE" id="PS00216">
    <property type="entry name" value="SUGAR_TRANSPORT_1"/>
    <property type="match status" value="1"/>
</dbReference>
<organism evidence="8">
    <name type="scientific">marine metagenome</name>
    <dbReference type="NCBI Taxonomy" id="408172"/>
    <lineage>
        <taxon>unclassified sequences</taxon>
        <taxon>metagenomes</taxon>
        <taxon>ecological metagenomes</taxon>
    </lineage>
</organism>
<dbReference type="PANTHER" id="PTHR23511">
    <property type="entry name" value="SYNAPTIC VESICLE GLYCOPROTEIN 2"/>
    <property type="match status" value="1"/>
</dbReference>
<evidence type="ECO:0000259" key="7">
    <source>
        <dbReference type="PROSITE" id="PS50850"/>
    </source>
</evidence>
<feature type="transmembrane region" description="Helical" evidence="6">
    <location>
        <begin position="24"/>
        <end position="49"/>
    </location>
</feature>
<dbReference type="Gene3D" id="1.20.1250.20">
    <property type="entry name" value="MFS general substrate transporter like domains"/>
    <property type="match status" value="1"/>
</dbReference>
<gene>
    <name evidence="8" type="ORF">METZ01_LOCUS6131</name>
</gene>
<feature type="transmembrane region" description="Helical" evidence="6">
    <location>
        <begin position="330"/>
        <end position="348"/>
    </location>
</feature>
<evidence type="ECO:0000313" key="8">
    <source>
        <dbReference type="EMBL" id="SUZ53277.1"/>
    </source>
</evidence>
<feature type="transmembrane region" description="Helical" evidence="6">
    <location>
        <begin position="93"/>
        <end position="111"/>
    </location>
</feature>
<keyword evidence="5 6" id="KW-0472">Membrane</keyword>
<dbReference type="AlphaFoldDB" id="A0A381NFH6"/>
<proteinExistence type="predicted"/>
<dbReference type="PANTHER" id="PTHR23511:SF34">
    <property type="entry name" value="SYNAPTIC VESICLE GLYCOPROTEIN 2"/>
    <property type="match status" value="1"/>
</dbReference>
<comment type="subcellular location">
    <subcellularLocation>
        <location evidence="1">Membrane</location>
        <topology evidence="1">Multi-pass membrane protein</topology>
    </subcellularLocation>
</comment>
<evidence type="ECO:0000256" key="3">
    <source>
        <dbReference type="ARBA" id="ARBA00022692"/>
    </source>
</evidence>
<feature type="transmembrane region" description="Helical" evidence="6">
    <location>
        <begin position="61"/>
        <end position="81"/>
    </location>
</feature>
<evidence type="ECO:0000256" key="1">
    <source>
        <dbReference type="ARBA" id="ARBA00004141"/>
    </source>
</evidence>
<feature type="transmembrane region" description="Helical" evidence="6">
    <location>
        <begin position="263"/>
        <end position="283"/>
    </location>
</feature>
<dbReference type="InterPro" id="IPR005829">
    <property type="entry name" value="Sugar_transporter_CS"/>
</dbReference>
<dbReference type="Pfam" id="PF07690">
    <property type="entry name" value="MFS_1"/>
    <property type="match status" value="1"/>
</dbReference>
<dbReference type="InterPro" id="IPR036259">
    <property type="entry name" value="MFS_trans_sf"/>
</dbReference>
<feature type="domain" description="Major facilitator superfamily (MFS) profile" evidence="7">
    <location>
        <begin position="26"/>
        <end position="442"/>
    </location>
</feature>
<dbReference type="PROSITE" id="PS50850">
    <property type="entry name" value="MFS"/>
    <property type="match status" value="1"/>
</dbReference>
<dbReference type="EMBL" id="UINC01000322">
    <property type="protein sequence ID" value="SUZ53277.1"/>
    <property type="molecule type" value="Genomic_DNA"/>
</dbReference>
<feature type="transmembrane region" description="Helical" evidence="6">
    <location>
        <begin position="303"/>
        <end position="323"/>
    </location>
</feature>
<dbReference type="GO" id="GO:0022857">
    <property type="term" value="F:transmembrane transporter activity"/>
    <property type="evidence" value="ECO:0007669"/>
    <property type="project" value="InterPro"/>
</dbReference>
<feature type="transmembrane region" description="Helical" evidence="6">
    <location>
        <begin position="419"/>
        <end position="439"/>
    </location>
</feature>
<feature type="transmembrane region" description="Helical" evidence="6">
    <location>
        <begin position="149"/>
        <end position="174"/>
    </location>
</feature>